<evidence type="ECO:0000313" key="1">
    <source>
        <dbReference type="EMBL" id="MFE9172008.1"/>
    </source>
</evidence>
<dbReference type="RefSeq" id="WP_388349301.1">
    <property type="nucleotide sequence ID" value="NZ_JBIAFJ010000019.1"/>
</dbReference>
<comment type="caution">
    <text evidence="1">The sequence shown here is derived from an EMBL/GenBank/DDBJ whole genome shotgun (WGS) entry which is preliminary data.</text>
</comment>
<sequence>MTILTRERLFAVSLHLHQGDARQAKAVMLRRDGDRFTATYDSERVSLDATVMLVRACLSSEGITVSEVVLEDHEPDLTALYHAASKLLLNVEITDGPRITEPVVKVLSQDPTQAVYFIPEGWDLSDALARLPAAFASARPEVARHLKRIEQAKKDSGEKFNRALDVVARLIVETDDPDGVYDEVLQLLHQVQARQATADTPATAA</sequence>
<name>A0ABW6KZA1_9ACTN</name>
<gene>
    <name evidence="1" type="ORF">ACFYNZ_21375</name>
</gene>
<reference evidence="1 2" key="1">
    <citation type="submission" date="2024-10" db="EMBL/GenBank/DDBJ databases">
        <title>The Natural Products Discovery Center: Release of the First 8490 Sequenced Strains for Exploring Actinobacteria Biosynthetic Diversity.</title>
        <authorList>
            <person name="Kalkreuter E."/>
            <person name="Kautsar S.A."/>
            <person name="Yang D."/>
            <person name="Bader C.D."/>
            <person name="Teijaro C.N."/>
            <person name="Fluegel L."/>
            <person name="Davis C.M."/>
            <person name="Simpson J.R."/>
            <person name="Lauterbach L."/>
            <person name="Steele A.D."/>
            <person name="Gui C."/>
            <person name="Meng S."/>
            <person name="Li G."/>
            <person name="Viehrig K."/>
            <person name="Ye F."/>
            <person name="Su P."/>
            <person name="Kiefer A.F."/>
            <person name="Nichols A."/>
            <person name="Cepeda A.J."/>
            <person name="Yan W."/>
            <person name="Fan B."/>
            <person name="Jiang Y."/>
            <person name="Adhikari A."/>
            <person name="Zheng C.-J."/>
            <person name="Schuster L."/>
            <person name="Cowan T.M."/>
            <person name="Smanski M.J."/>
            <person name="Chevrette M.G."/>
            <person name="De Carvalho L.P.S."/>
            <person name="Shen B."/>
        </authorList>
    </citation>
    <scope>NUCLEOTIDE SEQUENCE [LARGE SCALE GENOMIC DNA]</scope>
    <source>
        <strain evidence="1 2">NPDC007147</strain>
    </source>
</reference>
<proteinExistence type="predicted"/>
<organism evidence="1 2">
    <name type="scientific">Streptomyces kebangsaanensis</name>
    <dbReference type="NCBI Taxonomy" id="864058"/>
    <lineage>
        <taxon>Bacteria</taxon>
        <taxon>Bacillati</taxon>
        <taxon>Actinomycetota</taxon>
        <taxon>Actinomycetes</taxon>
        <taxon>Kitasatosporales</taxon>
        <taxon>Streptomycetaceae</taxon>
        <taxon>Streptomyces</taxon>
    </lineage>
</organism>
<keyword evidence="2" id="KW-1185">Reference proteome</keyword>
<dbReference type="EMBL" id="JBIAFJ010000019">
    <property type="protein sequence ID" value="MFE9172008.1"/>
    <property type="molecule type" value="Genomic_DNA"/>
</dbReference>
<evidence type="ECO:0000313" key="2">
    <source>
        <dbReference type="Proteomes" id="UP001601197"/>
    </source>
</evidence>
<dbReference type="Proteomes" id="UP001601197">
    <property type="component" value="Unassembled WGS sequence"/>
</dbReference>
<accession>A0ABW6KZA1</accession>
<protein>
    <submittedName>
        <fullName evidence="1">Uncharacterized protein</fullName>
    </submittedName>
</protein>